<reference evidence="1 2" key="2">
    <citation type="submission" date="2009-03" db="EMBL/GenBank/DDBJ databases">
        <title>Draft genome sequence of Coprococcus comes (ATCC 27758).</title>
        <authorList>
            <person name="Sudarsanam P."/>
            <person name="Ley R."/>
            <person name="Guruge J."/>
            <person name="Turnbaugh P.J."/>
            <person name="Mahowald M."/>
            <person name="Liep D."/>
            <person name="Gordon J."/>
        </authorList>
    </citation>
    <scope>NUCLEOTIDE SEQUENCE [LARGE SCALE GENOMIC DNA]</scope>
    <source>
        <strain evidence="1 2">ATCC 27758</strain>
    </source>
</reference>
<gene>
    <name evidence="1" type="ORF">COPCOM_02469</name>
</gene>
<dbReference type="HOGENOM" id="CLU_3097725_0_0_9"/>
<dbReference type="AlphaFoldDB" id="C0BBL1"/>
<sequence length="51" mass="5809">MTGFVEAIIYSFSALKLLYANAHSVYQITFKWYSGCYSVHPVLLVLFEISS</sequence>
<dbReference type="Proteomes" id="UP000003793">
    <property type="component" value="Unassembled WGS sequence"/>
</dbReference>
<proteinExistence type="predicted"/>
<organism evidence="1 2">
    <name type="scientific">Coprococcus comes ATCC 27758</name>
    <dbReference type="NCBI Taxonomy" id="470146"/>
    <lineage>
        <taxon>Bacteria</taxon>
        <taxon>Bacillati</taxon>
        <taxon>Bacillota</taxon>
        <taxon>Clostridia</taxon>
        <taxon>Lachnospirales</taxon>
        <taxon>Lachnospiraceae</taxon>
        <taxon>Coprococcus</taxon>
    </lineage>
</organism>
<protein>
    <submittedName>
        <fullName evidence="1">Uncharacterized protein</fullName>
    </submittedName>
</protein>
<name>C0BBL1_9FIRM</name>
<dbReference type="EMBL" id="ABVR01000041">
    <property type="protein sequence ID" value="EEG89485.1"/>
    <property type="molecule type" value="Genomic_DNA"/>
</dbReference>
<reference evidence="1 2" key="1">
    <citation type="submission" date="2009-02" db="EMBL/GenBank/DDBJ databases">
        <authorList>
            <person name="Fulton L."/>
            <person name="Clifton S."/>
            <person name="Fulton B."/>
            <person name="Xu J."/>
            <person name="Minx P."/>
            <person name="Pepin K.H."/>
            <person name="Johnson M."/>
            <person name="Bhonagiri V."/>
            <person name="Nash W.E."/>
            <person name="Mardis E.R."/>
            <person name="Wilson R.K."/>
        </authorList>
    </citation>
    <scope>NUCLEOTIDE SEQUENCE [LARGE SCALE GENOMIC DNA]</scope>
    <source>
        <strain evidence="1 2">ATCC 27758</strain>
    </source>
</reference>
<comment type="caution">
    <text evidence="1">The sequence shown here is derived from an EMBL/GenBank/DDBJ whole genome shotgun (WGS) entry which is preliminary data.</text>
</comment>
<evidence type="ECO:0000313" key="1">
    <source>
        <dbReference type="EMBL" id="EEG89485.1"/>
    </source>
</evidence>
<accession>C0BBL1</accession>
<evidence type="ECO:0000313" key="2">
    <source>
        <dbReference type="Proteomes" id="UP000003793"/>
    </source>
</evidence>